<dbReference type="STRING" id="1798475.A2837_01615"/>
<accession>A0A1F6BYB2</accession>
<protein>
    <submittedName>
        <fullName evidence="1">Uncharacterized protein</fullName>
    </submittedName>
</protein>
<evidence type="ECO:0000313" key="2">
    <source>
        <dbReference type="Proteomes" id="UP000176322"/>
    </source>
</evidence>
<dbReference type="EMBL" id="MFKO01000002">
    <property type="protein sequence ID" value="OGG41891.1"/>
    <property type="molecule type" value="Genomic_DNA"/>
</dbReference>
<proteinExistence type="predicted"/>
<dbReference type="Proteomes" id="UP000176322">
    <property type="component" value="Unassembled WGS sequence"/>
</dbReference>
<dbReference type="AlphaFoldDB" id="A0A1F6BYB2"/>
<gene>
    <name evidence="1" type="ORF">A2837_01615</name>
</gene>
<sequence>MHTEPRCKNCKYQQSGKGNDYLCGLLRAKNDEPVVVVTLVTKFARYENCAYRYWDRMLSANAPLSAEELILLAQKARVSETVRSRHSIAA</sequence>
<organism evidence="1 2">
    <name type="scientific">Candidatus Kaiserbacteria bacterium RIFCSPHIGHO2_01_FULL_46_22</name>
    <dbReference type="NCBI Taxonomy" id="1798475"/>
    <lineage>
        <taxon>Bacteria</taxon>
        <taxon>Candidatus Kaiseribacteriota</taxon>
    </lineage>
</organism>
<evidence type="ECO:0000313" key="1">
    <source>
        <dbReference type="EMBL" id="OGG41891.1"/>
    </source>
</evidence>
<name>A0A1F6BYB2_9BACT</name>
<reference evidence="1 2" key="1">
    <citation type="journal article" date="2016" name="Nat. Commun.">
        <title>Thousands of microbial genomes shed light on interconnected biogeochemical processes in an aquifer system.</title>
        <authorList>
            <person name="Anantharaman K."/>
            <person name="Brown C.T."/>
            <person name="Hug L.A."/>
            <person name="Sharon I."/>
            <person name="Castelle C.J."/>
            <person name="Probst A.J."/>
            <person name="Thomas B.C."/>
            <person name="Singh A."/>
            <person name="Wilkins M.J."/>
            <person name="Karaoz U."/>
            <person name="Brodie E.L."/>
            <person name="Williams K.H."/>
            <person name="Hubbard S.S."/>
            <person name="Banfield J.F."/>
        </authorList>
    </citation>
    <scope>NUCLEOTIDE SEQUENCE [LARGE SCALE GENOMIC DNA]</scope>
</reference>
<comment type="caution">
    <text evidence="1">The sequence shown here is derived from an EMBL/GenBank/DDBJ whole genome shotgun (WGS) entry which is preliminary data.</text>
</comment>